<dbReference type="Proteomes" id="UP000315353">
    <property type="component" value="Unassembled WGS sequence"/>
</dbReference>
<feature type="compositionally biased region" description="Low complexity" evidence="1">
    <location>
        <begin position="56"/>
        <end position="68"/>
    </location>
</feature>
<reference evidence="3 5" key="2">
    <citation type="submission" date="2019-06" db="EMBL/GenBank/DDBJ databases">
        <title>Whole genome shotgun sequence of Corynebacterium flavescens NBRC 14136.</title>
        <authorList>
            <person name="Hosoyama A."/>
            <person name="Uohara A."/>
            <person name="Ohji S."/>
            <person name="Ichikawa N."/>
        </authorList>
    </citation>
    <scope>NUCLEOTIDE SEQUENCE [LARGE SCALE GENOMIC DNA]</scope>
    <source>
        <strain evidence="3 5">NBRC 14136</strain>
    </source>
</reference>
<dbReference type="KEGG" id="cfc:CFLV_02240"/>
<dbReference type="Proteomes" id="UP000185479">
    <property type="component" value="Chromosome"/>
</dbReference>
<dbReference type="PROSITE" id="PS51257">
    <property type="entry name" value="PROKAR_LIPOPROTEIN"/>
    <property type="match status" value="1"/>
</dbReference>
<dbReference type="AlphaFoldDB" id="A0A1L7CJT2"/>
<dbReference type="EMBL" id="BJNB01000008">
    <property type="protein sequence ID" value="GEB97332.1"/>
    <property type="molecule type" value="Genomic_DNA"/>
</dbReference>
<name>A0A1L7CJT2_CORFL</name>
<evidence type="ECO:0000313" key="5">
    <source>
        <dbReference type="Proteomes" id="UP000315353"/>
    </source>
</evidence>
<evidence type="ECO:0000313" key="2">
    <source>
        <dbReference type="EMBL" id="APT86124.1"/>
    </source>
</evidence>
<evidence type="ECO:0000313" key="4">
    <source>
        <dbReference type="Proteomes" id="UP000185479"/>
    </source>
</evidence>
<dbReference type="OrthoDB" id="4426122at2"/>
<reference evidence="2 4" key="1">
    <citation type="submission" date="2014-08" db="EMBL/GenBank/DDBJ databases">
        <title>Complete genome sequence of Corynebacterium flavescens OJ8(T)(=DSM 20296(T)), isolated from cheese.</title>
        <authorList>
            <person name="Ruckert C."/>
            <person name="Albersmeier A."/>
            <person name="Winkler A."/>
            <person name="Kalinowski J."/>
        </authorList>
    </citation>
    <scope>NUCLEOTIDE SEQUENCE [LARGE SCALE GENOMIC DNA]</scope>
    <source>
        <strain evidence="2 4">OJ8</strain>
    </source>
</reference>
<organism evidence="2 4">
    <name type="scientific">Corynebacterium flavescens</name>
    <dbReference type="NCBI Taxonomy" id="28028"/>
    <lineage>
        <taxon>Bacteria</taxon>
        <taxon>Bacillati</taxon>
        <taxon>Actinomycetota</taxon>
        <taxon>Actinomycetes</taxon>
        <taxon>Mycobacteriales</taxon>
        <taxon>Corynebacteriaceae</taxon>
        <taxon>Corynebacterium</taxon>
    </lineage>
</organism>
<dbReference type="EMBL" id="CP009246">
    <property type="protein sequence ID" value="APT86124.1"/>
    <property type="molecule type" value="Genomic_DNA"/>
</dbReference>
<dbReference type="GeneID" id="82879540"/>
<evidence type="ECO:0008006" key="6">
    <source>
        <dbReference type="Google" id="ProtNLM"/>
    </source>
</evidence>
<accession>A0A1L7CJT2</accession>
<evidence type="ECO:0000256" key="1">
    <source>
        <dbReference type="SAM" id="MobiDB-lite"/>
    </source>
</evidence>
<proteinExistence type="predicted"/>
<sequence>MSLRLPPESRCVQVLSLVLASTLFLSACSRDKEHESSILTPGETTTAADQGDEDAAAGSGAEQEQQADTLGQVRQAYAAVLDNPDSYTFNYETPPSSYSLDKYEYTIVEATGDDRPELLLKKSYREFSPVIVATTASDDPARVVTSKDVLLEGAAGAGGTRLRIPWQPFRGWAVSGRIAFYPARQTA</sequence>
<keyword evidence="4" id="KW-1185">Reference proteome</keyword>
<evidence type="ECO:0000313" key="3">
    <source>
        <dbReference type="EMBL" id="GEB97332.1"/>
    </source>
</evidence>
<feature type="region of interest" description="Disordered" evidence="1">
    <location>
        <begin position="34"/>
        <end position="68"/>
    </location>
</feature>
<dbReference type="RefSeq" id="WP_075729121.1">
    <property type="nucleotide sequence ID" value="NZ_BJNB01000008.1"/>
</dbReference>
<protein>
    <recommendedName>
        <fullName evidence="6">Lipoprotein</fullName>
    </recommendedName>
</protein>
<gene>
    <name evidence="3" type="ORF">CFL01nite_08270</name>
    <name evidence="2" type="ORF">CFLV_02240</name>
</gene>